<reference evidence="2" key="1">
    <citation type="submission" date="2021-01" db="EMBL/GenBank/DDBJ databases">
        <title>Ramlibacter sp. strain AW1 16S ribosomal RNA gene Genome sequencing and assembly.</title>
        <authorList>
            <person name="Kang M."/>
        </authorList>
    </citation>
    <scope>NUCLEOTIDE SEQUENCE</scope>
    <source>
        <strain evidence="2">AW1</strain>
    </source>
</reference>
<protein>
    <submittedName>
        <fullName evidence="2">CoA transferase</fullName>
    </submittedName>
</protein>
<evidence type="ECO:0000313" key="2">
    <source>
        <dbReference type="EMBL" id="MBL0421470.1"/>
    </source>
</evidence>
<dbReference type="PANTHER" id="PTHR48207">
    <property type="entry name" value="SUCCINATE--HYDROXYMETHYLGLUTARATE COA-TRANSFERASE"/>
    <property type="match status" value="1"/>
</dbReference>
<dbReference type="RefSeq" id="WP_201684551.1">
    <property type="nucleotide sequence ID" value="NZ_JAEQNA010000005.1"/>
</dbReference>
<dbReference type="Pfam" id="PF02515">
    <property type="entry name" value="CoA_transf_3"/>
    <property type="match status" value="1"/>
</dbReference>
<evidence type="ECO:0000256" key="1">
    <source>
        <dbReference type="ARBA" id="ARBA00022679"/>
    </source>
</evidence>
<dbReference type="GO" id="GO:0008410">
    <property type="term" value="F:CoA-transferase activity"/>
    <property type="evidence" value="ECO:0007669"/>
    <property type="project" value="TreeGrafter"/>
</dbReference>
<dbReference type="PANTHER" id="PTHR48207:SF3">
    <property type="entry name" value="SUCCINATE--HYDROXYMETHYLGLUTARATE COA-TRANSFERASE"/>
    <property type="match status" value="1"/>
</dbReference>
<dbReference type="InterPro" id="IPR023606">
    <property type="entry name" value="CoA-Trfase_III_dom_1_sf"/>
</dbReference>
<dbReference type="Gene3D" id="3.40.50.10540">
    <property type="entry name" value="Crotonobetainyl-coa:carnitine coa-transferase, domain 1"/>
    <property type="match status" value="1"/>
</dbReference>
<dbReference type="InterPro" id="IPR050483">
    <property type="entry name" value="CoA-transferase_III_domain"/>
</dbReference>
<proteinExistence type="predicted"/>
<dbReference type="AlphaFoldDB" id="A0A936ZUM9"/>
<organism evidence="2 3">
    <name type="scientific">Ramlibacter aurantiacus</name>
    <dbReference type="NCBI Taxonomy" id="2801330"/>
    <lineage>
        <taxon>Bacteria</taxon>
        <taxon>Pseudomonadati</taxon>
        <taxon>Pseudomonadota</taxon>
        <taxon>Betaproteobacteria</taxon>
        <taxon>Burkholderiales</taxon>
        <taxon>Comamonadaceae</taxon>
        <taxon>Ramlibacter</taxon>
    </lineage>
</organism>
<accession>A0A936ZUM9</accession>
<keyword evidence="3" id="KW-1185">Reference proteome</keyword>
<dbReference type="Proteomes" id="UP000613011">
    <property type="component" value="Unassembled WGS sequence"/>
</dbReference>
<dbReference type="SUPFAM" id="SSF89796">
    <property type="entry name" value="CoA-transferase family III (CaiB/BaiF)"/>
    <property type="match status" value="1"/>
</dbReference>
<sequence length="395" mass="43275">MDPLAGIRVLDFGSFITAPYAAMMLAELGADVIKVERPSAGDPFRGFADGRYSPQFQAHNRHKRSLVLDYAGDAGRAVLRRMLPAVDVVLINTRPGVAARIGLDYESVRAINGRIVHCSITGFGESGPYAMRPAFDNVGQALSGWMSRFRTNDDARVVGPAVSDAATGMHAAMGMIAALYRRTVTGQGAQVEVNMIESTIALGVEPLTQHLATGGEVPVFQRAAMSQAYTLACADGKRIGLHLSSPDKFWRELCTAIGRPEWIADYPTRMDRVRAYEDLAGKLADVFKTRPRDEWVSLLQPHDVPFAPELSMQELQDDPQVRHLDVLHELQHPRYGTVRSIRRPVRIDGQRGQQVRPPPDLGEHSAQVLTEMGFQSEEIAALARSGVVAVNEGND</sequence>
<comment type="caution">
    <text evidence="2">The sequence shown here is derived from an EMBL/GenBank/DDBJ whole genome shotgun (WGS) entry which is preliminary data.</text>
</comment>
<dbReference type="InterPro" id="IPR044855">
    <property type="entry name" value="CoA-Trfase_III_dom3_sf"/>
</dbReference>
<dbReference type="Gene3D" id="3.30.1540.10">
    <property type="entry name" value="formyl-coa transferase, domain 3"/>
    <property type="match status" value="1"/>
</dbReference>
<evidence type="ECO:0000313" key="3">
    <source>
        <dbReference type="Proteomes" id="UP000613011"/>
    </source>
</evidence>
<dbReference type="EMBL" id="JAEQNA010000005">
    <property type="protein sequence ID" value="MBL0421470.1"/>
    <property type="molecule type" value="Genomic_DNA"/>
</dbReference>
<name>A0A936ZUM9_9BURK</name>
<keyword evidence="1 2" id="KW-0808">Transferase</keyword>
<dbReference type="InterPro" id="IPR003673">
    <property type="entry name" value="CoA-Trfase_fam_III"/>
</dbReference>
<gene>
    <name evidence="2" type="ORF">JI739_14020</name>
</gene>